<name>A0A8T1VD39_9STRA</name>
<evidence type="ECO:0000256" key="1">
    <source>
        <dbReference type="SAM" id="MobiDB-lite"/>
    </source>
</evidence>
<dbReference type="EMBL" id="JAGDFM010000368">
    <property type="protein sequence ID" value="KAG7379152.1"/>
    <property type="molecule type" value="Genomic_DNA"/>
</dbReference>
<keyword evidence="3" id="KW-1185">Reference proteome</keyword>
<accession>A0A8T1VD39</accession>
<evidence type="ECO:0000313" key="2">
    <source>
        <dbReference type="EMBL" id="KAG7379152.1"/>
    </source>
</evidence>
<dbReference type="Proteomes" id="UP000694044">
    <property type="component" value="Unassembled WGS sequence"/>
</dbReference>
<evidence type="ECO:0000313" key="3">
    <source>
        <dbReference type="Proteomes" id="UP000694044"/>
    </source>
</evidence>
<reference evidence="2" key="1">
    <citation type="submission" date="2021-02" db="EMBL/GenBank/DDBJ databases">
        <authorList>
            <person name="Palmer J.M."/>
        </authorList>
    </citation>
    <scope>NUCLEOTIDE SEQUENCE</scope>
    <source>
        <strain evidence="2">SCRP734</strain>
    </source>
</reference>
<protein>
    <submittedName>
        <fullName evidence="2">Uncharacterized protein</fullName>
    </submittedName>
</protein>
<sequence length="125" mass="13316">MPPPLSRGAMFGTSVAGFDPSQHLLRTCPPTSWKAKQYQCINSTSARPLYHCGIELLKKPPRAEDDGARQPERIARTRAGGGGIPASPTRRDPTHADFAAGVHSVRGHAAFAPAHCAVHRLVSSA</sequence>
<feature type="compositionally biased region" description="Basic and acidic residues" evidence="1">
    <location>
        <begin position="61"/>
        <end position="75"/>
    </location>
</feature>
<proteinExistence type="predicted"/>
<comment type="caution">
    <text evidence="2">The sequence shown here is derived from an EMBL/GenBank/DDBJ whole genome shotgun (WGS) entry which is preliminary data.</text>
</comment>
<dbReference type="AlphaFoldDB" id="A0A8T1VD39"/>
<gene>
    <name evidence="2" type="ORF">PHYPSEUDO_008928</name>
</gene>
<organism evidence="2 3">
    <name type="scientific">Phytophthora pseudosyringae</name>
    <dbReference type="NCBI Taxonomy" id="221518"/>
    <lineage>
        <taxon>Eukaryota</taxon>
        <taxon>Sar</taxon>
        <taxon>Stramenopiles</taxon>
        <taxon>Oomycota</taxon>
        <taxon>Peronosporomycetes</taxon>
        <taxon>Peronosporales</taxon>
        <taxon>Peronosporaceae</taxon>
        <taxon>Phytophthora</taxon>
    </lineage>
</organism>
<feature type="region of interest" description="Disordered" evidence="1">
    <location>
        <begin position="61"/>
        <end position="95"/>
    </location>
</feature>